<name>A0ABD3P1W5_9STRA</name>
<reference evidence="1 2" key="1">
    <citation type="submission" date="2024-10" db="EMBL/GenBank/DDBJ databases">
        <title>Updated reference genomes for cyclostephanoid diatoms.</title>
        <authorList>
            <person name="Roberts W.R."/>
            <person name="Alverson A.J."/>
        </authorList>
    </citation>
    <scope>NUCLEOTIDE SEQUENCE [LARGE SCALE GENOMIC DNA]</scope>
    <source>
        <strain evidence="1 2">AJA010-31</strain>
    </source>
</reference>
<evidence type="ECO:0000313" key="1">
    <source>
        <dbReference type="EMBL" id="KAL3781714.1"/>
    </source>
</evidence>
<dbReference type="InterPro" id="IPR023214">
    <property type="entry name" value="HAD_sf"/>
</dbReference>
<dbReference type="InterPro" id="IPR036412">
    <property type="entry name" value="HAD-like_sf"/>
</dbReference>
<protein>
    <submittedName>
        <fullName evidence="1">Uncharacterized protein</fullName>
    </submittedName>
</protein>
<organism evidence="1 2">
    <name type="scientific">Cyclotella atomus</name>
    <dbReference type="NCBI Taxonomy" id="382360"/>
    <lineage>
        <taxon>Eukaryota</taxon>
        <taxon>Sar</taxon>
        <taxon>Stramenopiles</taxon>
        <taxon>Ochrophyta</taxon>
        <taxon>Bacillariophyta</taxon>
        <taxon>Coscinodiscophyceae</taxon>
        <taxon>Thalassiosirophycidae</taxon>
        <taxon>Stephanodiscales</taxon>
        <taxon>Stephanodiscaceae</taxon>
        <taxon>Cyclotella</taxon>
    </lineage>
</organism>
<keyword evidence="2" id="KW-1185">Reference proteome</keyword>
<comment type="caution">
    <text evidence="1">The sequence shown here is derived from an EMBL/GenBank/DDBJ whole genome shotgun (WGS) entry which is preliminary data.</text>
</comment>
<gene>
    <name evidence="1" type="ORF">ACHAWO_005798</name>
</gene>
<proteinExistence type="predicted"/>
<evidence type="ECO:0000313" key="2">
    <source>
        <dbReference type="Proteomes" id="UP001530400"/>
    </source>
</evidence>
<dbReference type="Proteomes" id="UP001530400">
    <property type="component" value="Unassembled WGS sequence"/>
</dbReference>
<dbReference type="EMBL" id="JALLPJ020000833">
    <property type="protein sequence ID" value="KAL3781714.1"/>
    <property type="molecule type" value="Genomic_DNA"/>
</dbReference>
<accession>A0ABD3P1W5</accession>
<dbReference type="SUPFAM" id="SSF56784">
    <property type="entry name" value="HAD-like"/>
    <property type="match status" value="1"/>
</dbReference>
<dbReference type="Gene3D" id="3.40.50.1000">
    <property type="entry name" value="HAD superfamily/HAD-like"/>
    <property type="match status" value="1"/>
</dbReference>
<dbReference type="AlphaFoldDB" id="A0ABD3P1W5"/>
<sequence>MRRLLQSQKYKIFCDLDGVLVDFDMGVRQLLNGKDPMMSIPAQLWGSISKADSFYTHLPWMSDAKQLWEELKALPHVDILTGVPMNKKSRGEKFAWCKRELGLEVNHLDMAGTKSKHEVVFCRRKKGVVNVITCWSKNKHFESRENHVLIDDRLKLKVEWEKQGGTFVHHVDAESTCDCP</sequence>